<proteinExistence type="predicted"/>
<evidence type="ECO:0000313" key="3">
    <source>
        <dbReference type="Proteomes" id="UP000033750"/>
    </source>
</evidence>
<protein>
    <recommendedName>
        <fullName evidence="1">Replicative helicase loading/DNA remodeling protein DnaB N-terminal winged helix domain-containing protein</fullName>
    </recommendedName>
</protein>
<reference evidence="2 3" key="1">
    <citation type="submission" date="2015-03" db="EMBL/GenBank/DDBJ databases">
        <title>Genome sequence of Mycoplasma meleagridis strain ATCC 25294.</title>
        <authorList>
            <person name="Yacoub E."/>
            <person name="Blanchard A."/>
            <person name="Sirand-Pugnet P."/>
            <person name="Mardassi B.B.A."/>
        </authorList>
    </citation>
    <scope>NUCLEOTIDE SEQUENCE [LARGE SCALE GENOMIC DNA]</scope>
    <source>
        <strain evidence="2 3">ATCC 25294</strain>
    </source>
</reference>
<dbReference type="OrthoDB" id="395744at2"/>
<dbReference type="STRING" id="29561.MM26B8_05440"/>
<dbReference type="Proteomes" id="UP000033750">
    <property type="component" value="Unassembled WGS sequence"/>
</dbReference>
<organism evidence="2 3">
    <name type="scientific">Mycoplasmopsis meleagridis ATCC 25294</name>
    <dbReference type="NCBI Taxonomy" id="1264554"/>
    <lineage>
        <taxon>Bacteria</taxon>
        <taxon>Bacillati</taxon>
        <taxon>Mycoplasmatota</taxon>
        <taxon>Mycoplasmoidales</taxon>
        <taxon>Metamycoplasmataceae</taxon>
        <taxon>Mycoplasmopsis</taxon>
    </lineage>
</organism>
<dbReference type="EMBL" id="JZXN01000017">
    <property type="protein sequence ID" value="KKB26650.1"/>
    <property type="molecule type" value="Genomic_DNA"/>
</dbReference>
<dbReference type="InterPro" id="IPR058660">
    <property type="entry name" value="WHD_DnaB"/>
</dbReference>
<gene>
    <name evidence="2" type="ORF">MMELEA_00310</name>
</gene>
<dbReference type="RefSeq" id="WP_046096997.1">
    <property type="nucleotide sequence ID" value="NZ_JZXN01000017.1"/>
</dbReference>
<dbReference type="PATRIC" id="fig|1264554.4.peg.61"/>
<name>A0A0F5H0J7_9BACT</name>
<dbReference type="Pfam" id="PF25888">
    <property type="entry name" value="WHD_DnaB"/>
    <property type="match status" value="1"/>
</dbReference>
<comment type="caution">
    <text evidence="2">The sequence shown here is derived from an EMBL/GenBank/DDBJ whole genome shotgun (WGS) entry which is preliminary data.</text>
</comment>
<feature type="domain" description="Replicative helicase loading/DNA remodeling protein DnaB N-terminal winged helix" evidence="1">
    <location>
        <begin position="9"/>
        <end position="168"/>
    </location>
</feature>
<dbReference type="AlphaFoldDB" id="A0A0F5H0J7"/>
<accession>A0A0F5H0J7</accession>
<evidence type="ECO:0000313" key="2">
    <source>
        <dbReference type="EMBL" id="KKB26650.1"/>
    </source>
</evidence>
<sequence>MDKRLTYSNFKIQYINSISGDDLKNLRKFYSPLLSSDAILLYEHLRDVSIETNKDDFYFDFNNLVFLLNIKLENLNKARRCLESLSLLSTYQDNFRQITVFELEKPLNSIQFSKNKDLCKQLVKKIGNNMFNKLINKTKNIIDTGELSDISASFEDVFNDENTSEEEMNNFYEELVVSKNIDDNVLINNLYEATLKETPATYYYHLTNIKPTYFFINIFNKYKELGLINPIINLTLYYLSDMYLKIDCDIFNDTLDKIYNSKINNFEKAEQFLDQIYVDTMGKTFIKKTLWKAAYTNQINNKKDIQHY</sequence>
<keyword evidence="3" id="KW-1185">Reference proteome</keyword>
<evidence type="ECO:0000259" key="1">
    <source>
        <dbReference type="Pfam" id="PF25888"/>
    </source>
</evidence>